<dbReference type="SUPFAM" id="SSF49503">
    <property type="entry name" value="Cupredoxins"/>
    <property type="match status" value="1"/>
</dbReference>
<keyword evidence="7" id="KW-0732">Signal</keyword>
<dbReference type="PANTHER" id="PTHR22888">
    <property type="entry name" value="CYTOCHROME C OXIDASE, SUBUNIT II"/>
    <property type="match status" value="1"/>
</dbReference>
<dbReference type="OrthoDB" id="9783445at2"/>
<evidence type="ECO:0000256" key="2">
    <source>
        <dbReference type="ARBA" id="ARBA00007866"/>
    </source>
</evidence>
<keyword evidence="10 14" id="KW-0560">Oxidoreductase</keyword>
<organism evidence="18 19">
    <name type="scientific">Sphingomonas parapaucimobilis NBRC 15100</name>
    <dbReference type="NCBI Taxonomy" id="1219049"/>
    <lineage>
        <taxon>Bacteria</taxon>
        <taxon>Pseudomonadati</taxon>
        <taxon>Pseudomonadota</taxon>
        <taxon>Alphaproteobacteria</taxon>
        <taxon>Sphingomonadales</taxon>
        <taxon>Sphingomonadaceae</taxon>
        <taxon>Sphingomonas</taxon>
    </lineage>
</organism>
<evidence type="ECO:0000259" key="17">
    <source>
        <dbReference type="PROSITE" id="PS50999"/>
    </source>
</evidence>
<dbReference type="SUPFAM" id="SSF81464">
    <property type="entry name" value="Cytochrome c oxidase subunit II-like, transmembrane region"/>
    <property type="match status" value="1"/>
</dbReference>
<dbReference type="GO" id="GO:0005507">
    <property type="term" value="F:copper ion binding"/>
    <property type="evidence" value="ECO:0007669"/>
    <property type="project" value="InterPro"/>
</dbReference>
<comment type="caution">
    <text evidence="18">The sequence shown here is derived from an EMBL/GenBank/DDBJ whole genome shotgun (WGS) entry which is preliminary data.</text>
</comment>
<evidence type="ECO:0000256" key="14">
    <source>
        <dbReference type="PIRNR" id="PIRNR000292"/>
    </source>
</evidence>
<evidence type="ECO:0000256" key="4">
    <source>
        <dbReference type="ARBA" id="ARBA00022475"/>
    </source>
</evidence>
<keyword evidence="5 14" id="KW-0679">Respiratory chain</keyword>
<dbReference type="Pfam" id="PF00116">
    <property type="entry name" value="COX2"/>
    <property type="match status" value="1"/>
</dbReference>
<dbReference type="PROSITE" id="PS50857">
    <property type="entry name" value="COX2_CUA"/>
    <property type="match status" value="1"/>
</dbReference>
<evidence type="ECO:0000256" key="8">
    <source>
        <dbReference type="ARBA" id="ARBA00022982"/>
    </source>
</evidence>
<accession>A0A0A1W9S8</accession>
<dbReference type="InterPro" id="IPR036257">
    <property type="entry name" value="Cyt_c_oxidase_su2_TM_sf"/>
</dbReference>
<dbReference type="CDD" id="cd04212">
    <property type="entry name" value="CuRO_UO_II"/>
    <property type="match status" value="1"/>
</dbReference>
<evidence type="ECO:0000259" key="16">
    <source>
        <dbReference type="PROSITE" id="PS50857"/>
    </source>
</evidence>
<reference evidence="18 19" key="1">
    <citation type="submission" date="2014-11" db="EMBL/GenBank/DDBJ databases">
        <title>Whole genome shotgun sequence of Sphingomonas parapaucimobilis NBRC 15100.</title>
        <authorList>
            <person name="Katano-Makiyama Y."/>
            <person name="Hosoyama A."/>
            <person name="Hashimoto M."/>
            <person name="Hosoyama Y."/>
            <person name="Noguchi M."/>
            <person name="Numata M."/>
            <person name="Tsuchikane K."/>
            <person name="Hirakata S."/>
            <person name="Uohara A."/>
            <person name="Shimodaira J."/>
            <person name="Ohji S."/>
            <person name="Ichikawa N."/>
            <person name="Kimura A."/>
            <person name="Yamazoe A."/>
            <person name="Fujita N."/>
        </authorList>
    </citation>
    <scope>NUCLEOTIDE SEQUENCE [LARGE SCALE GENOMIC DNA]</scope>
    <source>
        <strain evidence="18 19">NBRC 15100</strain>
    </source>
</reference>
<dbReference type="GO" id="GO:0016682">
    <property type="term" value="F:oxidoreductase activity, acting on diphenols and related substances as donors, oxygen as acceptor"/>
    <property type="evidence" value="ECO:0007669"/>
    <property type="project" value="InterPro"/>
</dbReference>
<name>A0A0A1W9S8_9SPHN</name>
<dbReference type="InterPro" id="IPR006333">
    <property type="entry name" value="Cyt_o_ubiquinol_oxidase_su2"/>
</dbReference>
<dbReference type="Proteomes" id="UP000032305">
    <property type="component" value="Unassembled WGS sequence"/>
</dbReference>
<dbReference type="NCBIfam" id="TIGR01433">
    <property type="entry name" value="CyoA"/>
    <property type="match status" value="1"/>
</dbReference>
<evidence type="ECO:0000256" key="11">
    <source>
        <dbReference type="ARBA" id="ARBA00023136"/>
    </source>
</evidence>
<evidence type="ECO:0000256" key="10">
    <source>
        <dbReference type="ARBA" id="ARBA00023002"/>
    </source>
</evidence>
<feature type="transmembrane region" description="Helical" evidence="15">
    <location>
        <begin position="44"/>
        <end position="70"/>
    </location>
</feature>
<keyword evidence="19" id="KW-1185">Reference proteome</keyword>
<keyword evidence="3 14" id="KW-0813">Transport</keyword>
<evidence type="ECO:0000256" key="6">
    <source>
        <dbReference type="ARBA" id="ARBA00022692"/>
    </source>
</evidence>
<dbReference type="Gene3D" id="2.60.40.420">
    <property type="entry name" value="Cupredoxins - blue copper proteins"/>
    <property type="match status" value="1"/>
</dbReference>
<evidence type="ECO:0000313" key="19">
    <source>
        <dbReference type="Proteomes" id="UP000032305"/>
    </source>
</evidence>
<dbReference type="InterPro" id="IPR045187">
    <property type="entry name" value="CcO_II"/>
</dbReference>
<dbReference type="Pfam" id="PF06481">
    <property type="entry name" value="COX_ARM"/>
    <property type="match status" value="1"/>
</dbReference>
<dbReference type="Gene3D" id="1.10.287.90">
    <property type="match status" value="1"/>
</dbReference>
<gene>
    <name evidence="18" type="primary">cyoA</name>
    <name evidence="18" type="ORF">SP5_070_00150</name>
</gene>
<keyword evidence="11 14" id="KW-0472">Membrane</keyword>
<dbReference type="PROSITE" id="PS50999">
    <property type="entry name" value="COX2_TM"/>
    <property type="match status" value="1"/>
</dbReference>
<dbReference type="PANTHER" id="PTHR22888:SF18">
    <property type="entry name" value="CYTOCHROME BO(3) UBIQUINOL OXIDASE SUBUNIT 2"/>
    <property type="match status" value="1"/>
</dbReference>
<evidence type="ECO:0000256" key="3">
    <source>
        <dbReference type="ARBA" id="ARBA00022448"/>
    </source>
</evidence>
<dbReference type="InterPro" id="IPR008972">
    <property type="entry name" value="Cupredoxin"/>
</dbReference>
<dbReference type="AlphaFoldDB" id="A0A0A1W9S8"/>
<evidence type="ECO:0000256" key="12">
    <source>
        <dbReference type="ARBA" id="ARBA00023139"/>
    </source>
</evidence>
<evidence type="ECO:0000256" key="1">
    <source>
        <dbReference type="ARBA" id="ARBA00004651"/>
    </source>
</evidence>
<dbReference type="GO" id="GO:0004129">
    <property type="term" value="F:cytochrome-c oxidase activity"/>
    <property type="evidence" value="ECO:0007669"/>
    <property type="project" value="UniProtKB-UniRule"/>
</dbReference>
<feature type="transmembrane region" description="Helical" evidence="15">
    <location>
        <begin position="91"/>
        <end position="111"/>
    </location>
</feature>
<dbReference type="GO" id="GO:0042773">
    <property type="term" value="P:ATP synthesis coupled electron transport"/>
    <property type="evidence" value="ECO:0007669"/>
    <property type="project" value="TreeGrafter"/>
</dbReference>
<sequence>MLRDPRLARISARFACLGLCVVLSACEPGILNPAGPIAAGERSIFLNALAVMLAIVVPVIILAFAFGWWFRASNTRARHLPDWAYSGRLELLVWSIPALAIMFLGGIAWIGSHDLDPPKPIASKARTMTIEVVATDWKWLFIYPEQGIATINRLVVPVGTPVKFRITSAGVMNSFFVPRLGSQIYAMSGMDSTLNLRADKVGRYRGLSAHYSGEGFADMDFFVDAVPQASFDRFVATARGGQGKTLDWAEFVAMAHPSRNVRPASYPRLQPGLYDQIVMKNGAPEGEKAKDGREQ</sequence>
<dbReference type="EMBL" id="BBPI01000070">
    <property type="protein sequence ID" value="GAM01932.1"/>
    <property type="molecule type" value="Genomic_DNA"/>
</dbReference>
<keyword evidence="9 15" id="KW-1133">Transmembrane helix</keyword>
<dbReference type="PIRSF" id="PIRSF000292">
    <property type="entry name" value="Ubi_od_II"/>
    <property type="match status" value="1"/>
</dbReference>
<evidence type="ECO:0000256" key="5">
    <source>
        <dbReference type="ARBA" id="ARBA00022660"/>
    </source>
</evidence>
<evidence type="ECO:0000256" key="7">
    <source>
        <dbReference type="ARBA" id="ARBA00022729"/>
    </source>
</evidence>
<protein>
    <recommendedName>
        <fullName evidence="14">Ubiquinol oxidase subunit 2</fullName>
    </recommendedName>
</protein>
<keyword evidence="12" id="KW-0564">Palmitate</keyword>
<keyword evidence="13" id="KW-0449">Lipoprotein</keyword>
<dbReference type="PROSITE" id="PS51257">
    <property type="entry name" value="PROKAR_LIPOPROTEIN"/>
    <property type="match status" value="1"/>
</dbReference>
<dbReference type="GO" id="GO:0005886">
    <property type="term" value="C:plasma membrane"/>
    <property type="evidence" value="ECO:0007669"/>
    <property type="project" value="UniProtKB-SubCell"/>
</dbReference>
<keyword evidence="8 14" id="KW-0249">Electron transport</keyword>
<proteinExistence type="inferred from homology"/>
<evidence type="ECO:0000256" key="15">
    <source>
        <dbReference type="SAM" id="Phobius"/>
    </source>
</evidence>
<dbReference type="InterPro" id="IPR010514">
    <property type="entry name" value="COX_ARM"/>
</dbReference>
<comment type="similarity">
    <text evidence="2 14">Belongs to the cytochrome c oxidase subunit 2 family.</text>
</comment>
<dbReference type="GO" id="GO:0009486">
    <property type="term" value="F:cytochrome bo3 ubiquinol oxidase activity"/>
    <property type="evidence" value="ECO:0007669"/>
    <property type="project" value="InterPro"/>
</dbReference>
<evidence type="ECO:0000256" key="9">
    <source>
        <dbReference type="ARBA" id="ARBA00022989"/>
    </source>
</evidence>
<comment type="subcellular location">
    <subcellularLocation>
        <location evidence="1">Cell membrane</location>
        <topology evidence="1">Multi-pass membrane protein</topology>
    </subcellularLocation>
</comment>
<keyword evidence="4 14" id="KW-1003">Cell membrane</keyword>
<feature type="domain" description="Cytochrome oxidase subunit II transmembrane region profile" evidence="17">
    <location>
        <begin position="22"/>
        <end position="119"/>
    </location>
</feature>
<dbReference type="InterPro" id="IPR034227">
    <property type="entry name" value="CuRO_UO_II"/>
</dbReference>
<keyword evidence="6 15" id="KW-0812">Transmembrane</keyword>
<evidence type="ECO:0000313" key="18">
    <source>
        <dbReference type="EMBL" id="GAM01932.1"/>
    </source>
</evidence>
<dbReference type="InterPro" id="IPR002429">
    <property type="entry name" value="CcO_II-like_C"/>
</dbReference>
<evidence type="ECO:0000256" key="13">
    <source>
        <dbReference type="ARBA" id="ARBA00023288"/>
    </source>
</evidence>
<dbReference type="eggNOG" id="COG1622">
    <property type="taxonomic scope" value="Bacteria"/>
</dbReference>
<feature type="domain" description="Cytochrome oxidase subunit II copper A binding" evidence="16">
    <location>
        <begin position="125"/>
        <end position="237"/>
    </location>
</feature>
<dbReference type="InterPro" id="IPR011759">
    <property type="entry name" value="Cyt_c_oxidase_su2_TM_dom"/>
</dbReference>